<evidence type="ECO:0000256" key="5">
    <source>
        <dbReference type="ARBA" id="ARBA00023157"/>
    </source>
</evidence>
<dbReference type="AlphaFoldDB" id="A0A915N276"/>
<feature type="domain" description="Ig-like" evidence="8">
    <location>
        <begin position="62"/>
        <end position="151"/>
    </location>
</feature>
<evidence type="ECO:0000256" key="7">
    <source>
        <dbReference type="ARBA" id="ARBA00023319"/>
    </source>
</evidence>
<dbReference type="GO" id="GO:0098632">
    <property type="term" value="F:cell-cell adhesion mediator activity"/>
    <property type="evidence" value="ECO:0007669"/>
    <property type="project" value="TreeGrafter"/>
</dbReference>
<dbReference type="InterPro" id="IPR036116">
    <property type="entry name" value="FN3_sf"/>
</dbReference>
<keyword evidence="7" id="KW-0393">Immunoglobulin domain</keyword>
<dbReference type="Pfam" id="PF07679">
    <property type="entry name" value="I-set"/>
    <property type="match status" value="2"/>
</dbReference>
<organism evidence="10 11">
    <name type="scientific">Meloidogyne javanica</name>
    <name type="common">Root-knot nematode worm</name>
    <dbReference type="NCBI Taxonomy" id="6303"/>
    <lineage>
        <taxon>Eukaryota</taxon>
        <taxon>Metazoa</taxon>
        <taxon>Ecdysozoa</taxon>
        <taxon>Nematoda</taxon>
        <taxon>Chromadorea</taxon>
        <taxon>Rhabditida</taxon>
        <taxon>Tylenchina</taxon>
        <taxon>Tylenchomorpha</taxon>
        <taxon>Tylenchoidea</taxon>
        <taxon>Meloidogynidae</taxon>
        <taxon>Meloidogyninae</taxon>
        <taxon>Meloidogyne</taxon>
        <taxon>Meloidogyne incognita group</taxon>
    </lineage>
</organism>
<dbReference type="PROSITE" id="PS50853">
    <property type="entry name" value="FN3"/>
    <property type="match status" value="2"/>
</dbReference>
<keyword evidence="5" id="KW-1015">Disulfide bond</keyword>
<dbReference type="CDD" id="cd00096">
    <property type="entry name" value="Ig"/>
    <property type="match status" value="1"/>
</dbReference>
<dbReference type="InterPro" id="IPR003961">
    <property type="entry name" value="FN3_dom"/>
</dbReference>
<evidence type="ECO:0000256" key="4">
    <source>
        <dbReference type="ARBA" id="ARBA00023136"/>
    </source>
</evidence>
<proteinExistence type="predicted"/>
<dbReference type="Pfam" id="PF13927">
    <property type="entry name" value="Ig_3"/>
    <property type="match status" value="1"/>
</dbReference>
<evidence type="ECO:0000256" key="1">
    <source>
        <dbReference type="ARBA" id="ARBA00004236"/>
    </source>
</evidence>
<dbReference type="InterPro" id="IPR003599">
    <property type="entry name" value="Ig_sub"/>
</dbReference>
<dbReference type="SMART" id="SM00409">
    <property type="entry name" value="IG"/>
    <property type="match status" value="3"/>
</dbReference>
<dbReference type="Proteomes" id="UP000887561">
    <property type="component" value="Unplaced"/>
</dbReference>
<feature type="domain" description="Ig-like" evidence="8">
    <location>
        <begin position="155"/>
        <end position="247"/>
    </location>
</feature>
<dbReference type="GO" id="GO:0070593">
    <property type="term" value="P:dendrite self-avoidance"/>
    <property type="evidence" value="ECO:0007669"/>
    <property type="project" value="TreeGrafter"/>
</dbReference>
<name>A0A915N276_MELJA</name>
<dbReference type="GO" id="GO:0007156">
    <property type="term" value="P:homophilic cell adhesion via plasma membrane adhesion molecules"/>
    <property type="evidence" value="ECO:0007669"/>
    <property type="project" value="TreeGrafter"/>
</dbReference>
<dbReference type="PANTHER" id="PTHR10075">
    <property type="entry name" value="BASIGIN RELATED"/>
    <property type="match status" value="1"/>
</dbReference>
<keyword evidence="6" id="KW-0325">Glycoprotein</keyword>
<dbReference type="InterPro" id="IPR013783">
    <property type="entry name" value="Ig-like_fold"/>
</dbReference>
<evidence type="ECO:0000313" key="11">
    <source>
        <dbReference type="WBParaSite" id="scaffold6188_cov210.g10553"/>
    </source>
</evidence>
<protein>
    <submittedName>
        <fullName evidence="11">Uncharacterized protein</fullName>
    </submittedName>
</protein>
<feature type="domain" description="Ig-like" evidence="8">
    <location>
        <begin position="253"/>
        <end position="351"/>
    </location>
</feature>
<dbReference type="PANTHER" id="PTHR10075:SF101">
    <property type="entry name" value="ZWEI IG DOMAIN PROTEIN ZIG-3"/>
    <property type="match status" value="1"/>
</dbReference>
<keyword evidence="2" id="KW-1003">Cell membrane</keyword>
<dbReference type="SMART" id="SM00060">
    <property type="entry name" value="FN3"/>
    <property type="match status" value="3"/>
</dbReference>
<dbReference type="SUPFAM" id="SSF49265">
    <property type="entry name" value="Fibronectin type III"/>
    <property type="match status" value="2"/>
</dbReference>
<dbReference type="CDD" id="cd00063">
    <property type="entry name" value="FN3"/>
    <property type="match status" value="2"/>
</dbReference>
<feature type="domain" description="Ig-like" evidence="8">
    <location>
        <begin position="354"/>
        <end position="458"/>
    </location>
</feature>
<accession>A0A915N276</accession>
<comment type="subcellular location">
    <subcellularLocation>
        <location evidence="1">Cell membrane</location>
    </subcellularLocation>
</comment>
<evidence type="ECO:0000256" key="2">
    <source>
        <dbReference type="ARBA" id="ARBA00022475"/>
    </source>
</evidence>
<dbReference type="GO" id="GO:0005886">
    <property type="term" value="C:plasma membrane"/>
    <property type="evidence" value="ECO:0007669"/>
    <property type="project" value="UniProtKB-SubCell"/>
</dbReference>
<keyword evidence="10" id="KW-1185">Reference proteome</keyword>
<evidence type="ECO:0000259" key="9">
    <source>
        <dbReference type="PROSITE" id="PS50853"/>
    </source>
</evidence>
<dbReference type="PROSITE" id="PS50835">
    <property type="entry name" value="IG_LIKE"/>
    <property type="match status" value="4"/>
</dbReference>
<dbReference type="FunFam" id="2.60.40.10:FF:000005">
    <property type="entry name" value="Neuronal cell adhesion molecule"/>
    <property type="match status" value="1"/>
</dbReference>
<dbReference type="GO" id="GO:0030424">
    <property type="term" value="C:axon"/>
    <property type="evidence" value="ECO:0007669"/>
    <property type="project" value="TreeGrafter"/>
</dbReference>
<keyword evidence="4" id="KW-0472">Membrane</keyword>
<dbReference type="InterPro" id="IPR036179">
    <property type="entry name" value="Ig-like_dom_sf"/>
</dbReference>
<sequence length="1002" mass="114215">MEGTLYFAYNLREDDDSYACIATIETQSAQQGPFFRLILPHLNTKHKSTHGKVQRFPHSFAPRIDEYQPQLFPELPIRGQTVHLECFAYGFPIPTYRWTRVDGLPLPVGRHKLLSFGRILRIDAAELADSGRYRCTAQNELGTTSAELKLIIQAPPVLLHPLIDQLVAPNSTTSLHCQIPDSGGIQVEWFRNGSPLSPLLLTEQERKRFLIAGNELTIVNASPSDSGMFQCIVSNDIGSVSSSALLFVAELAPRFHSNVFPSKIFVVEGTHLSIPCLVQSNPPAKTHWKKLDDSSEAEGLELNNFIDQSVPGQEIALLNIKNAQALDSGLYECTAINRLGKARAIMRLEVIPRPQMSIHIEESKEDQFSKRFTCEVEIACHSIEDCPEALFSWEFNDKPISLTFGNGGQEQHQTIRMGQRENYFKQIENGRINKLVKQQSQLELPTKFTKENVGRFACNSLFGVATVEVEPSLIFVPLKLSVGEVHDGSVKLLYRILQPQTSNVKRRDGHYKQKPIEKIYQLDVRTALDRYWRPIRRVELDENAISSNSLEREIYLEKLEPNQLYQFRLRPSTERVQYATLSDWVRTPEAVPSQVVQNLRFRMLDDQHLLLEWDPIERVSHSAPQLRYNISWNLHDGQQFSESTTTPRIVIILPSNLKNNSKDCLILNVNVRPYNRVGPGKVATSKVVRASDKKPQRFAVNLQLNTVNSTHLNISWNWEEGTTNNLDNFGNIKEKKGDKQQSKLPNFSNSFHQQISQSVPSEYNFWLFGGLLPERNYFCKIIAFDQYGRNGPERIESFGRGRTAEKAPDKAPEISFVLVKEVEDLDSEIDKRTSSAINKRGYALLLDWRPVPLTLTTTTIIINESYSAKDGSSLTSKIRSEIRKNEENSRRQRGYKIFVYVTETAEQPIELTLSEAELHEPQRPSARIDGLKPMFYYSIQIAAFNPGGIGPLSERIPVRVGLHRQQQLNDEWNAGSRSKRLNFNILFVFFTLVMCYSIERIF</sequence>
<dbReference type="InterPro" id="IPR003598">
    <property type="entry name" value="Ig_sub2"/>
</dbReference>
<feature type="domain" description="Fibronectin type-III" evidence="9">
    <location>
        <begin position="862"/>
        <end position="963"/>
    </location>
</feature>
<feature type="domain" description="Fibronectin type-III" evidence="9">
    <location>
        <begin position="595"/>
        <end position="693"/>
    </location>
</feature>
<dbReference type="Gene3D" id="2.60.40.10">
    <property type="entry name" value="Immunoglobulins"/>
    <property type="match status" value="5"/>
</dbReference>
<dbReference type="SMART" id="SM00408">
    <property type="entry name" value="IGc2"/>
    <property type="match status" value="3"/>
</dbReference>
<evidence type="ECO:0000256" key="3">
    <source>
        <dbReference type="ARBA" id="ARBA00022737"/>
    </source>
</evidence>
<reference evidence="11" key="1">
    <citation type="submission" date="2022-11" db="UniProtKB">
        <authorList>
            <consortium name="WormBaseParasite"/>
        </authorList>
    </citation>
    <scope>IDENTIFICATION</scope>
</reference>
<dbReference type="SUPFAM" id="SSF48726">
    <property type="entry name" value="Immunoglobulin"/>
    <property type="match status" value="3"/>
</dbReference>
<dbReference type="InterPro" id="IPR013098">
    <property type="entry name" value="Ig_I-set"/>
</dbReference>
<evidence type="ECO:0000259" key="8">
    <source>
        <dbReference type="PROSITE" id="PS50835"/>
    </source>
</evidence>
<dbReference type="GO" id="GO:0007411">
    <property type="term" value="P:axon guidance"/>
    <property type="evidence" value="ECO:0007669"/>
    <property type="project" value="TreeGrafter"/>
</dbReference>
<evidence type="ECO:0000256" key="6">
    <source>
        <dbReference type="ARBA" id="ARBA00023180"/>
    </source>
</evidence>
<dbReference type="InterPro" id="IPR007110">
    <property type="entry name" value="Ig-like_dom"/>
</dbReference>
<keyword evidence="3" id="KW-0677">Repeat</keyword>
<dbReference type="WBParaSite" id="scaffold6188_cov210.g10553">
    <property type="protein sequence ID" value="scaffold6188_cov210.g10553"/>
    <property type="gene ID" value="scaffold6188_cov210.g10553"/>
</dbReference>
<evidence type="ECO:0000313" key="10">
    <source>
        <dbReference type="Proteomes" id="UP000887561"/>
    </source>
</evidence>